<dbReference type="EMBL" id="CP001778">
    <property type="protein sequence ID" value="ADD45056.1"/>
    <property type="molecule type" value="Genomic_DNA"/>
</dbReference>
<name>D3PVT5_STANL</name>
<sequence>MTYDDAHHPAAAEALEEYCQHAIETMTTHGGMMPAPTVYMFSGDGEHLDSLQGYVIARPSHSGGDAGDAIRQLGLLPGVLRCDRIVIAWEHRTTATLLGRGGDHQTGIAAVEAARDHRVVTWRPFTVHHGDYGIHGTRSMIATWGRAQELRTRLPVPIADAVRVWTNASCASITSTVAKLEAAGYLVSLFHEGW</sequence>
<dbReference type="Proteomes" id="UP000000844">
    <property type="component" value="Chromosome"/>
</dbReference>
<dbReference type="AlphaFoldDB" id="D3PVT5"/>
<dbReference type="KEGG" id="sna:Snas_5424"/>
<proteinExistence type="predicted"/>
<keyword evidence="2" id="KW-1185">Reference proteome</keyword>
<protein>
    <submittedName>
        <fullName evidence="1">Uncharacterized protein</fullName>
    </submittedName>
</protein>
<dbReference type="RefSeq" id="WP_013020627.1">
    <property type="nucleotide sequence ID" value="NC_013947.1"/>
</dbReference>
<evidence type="ECO:0000313" key="2">
    <source>
        <dbReference type="Proteomes" id="UP000000844"/>
    </source>
</evidence>
<gene>
    <name evidence="1" type="ordered locus">Snas_5424</name>
</gene>
<dbReference type="STRING" id="446470.Snas_5424"/>
<accession>D3PVT5</accession>
<organism evidence="1 2">
    <name type="scientific">Stackebrandtia nassauensis (strain DSM 44728 / CIP 108903 / NRRL B-16338 / NBRC 102104 / LLR-40K-21)</name>
    <dbReference type="NCBI Taxonomy" id="446470"/>
    <lineage>
        <taxon>Bacteria</taxon>
        <taxon>Bacillati</taxon>
        <taxon>Actinomycetota</taxon>
        <taxon>Actinomycetes</taxon>
        <taxon>Glycomycetales</taxon>
        <taxon>Glycomycetaceae</taxon>
        <taxon>Stackebrandtia</taxon>
    </lineage>
</organism>
<reference evidence="1 2" key="1">
    <citation type="journal article" date="2009" name="Stand. Genomic Sci.">
        <title>Complete genome sequence of Stackebrandtia nassauensis type strain (LLR-40K-21).</title>
        <authorList>
            <person name="Munk C."/>
            <person name="Lapidus A."/>
            <person name="Copeland A."/>
            <person name="Jando M."/>
            <person name="Mayilraj S."/>
            <person name="Glavina Del Rio T."/>
            <person name="Nolan M."/>
            <person name="Chen F."/>
            <person name="Lucas S."/>
            <person name="Tice H."/>
            <person name="Cheng J.F."/>
            <person name="Han C."/>
            <person name="Detter J.C."/>
            <person name="Bruce D."/>
            <person name="Goodwin L."/>
            <person name="Chain P."/>
            <person name="Pitluck S."/>
            <person name="Goker M."/>
            <person name="Ovchinikova G."/>
            <person name="Pati A."/>
            <person name="Ivanova N."/>
            <person name="Mavromatis K."/>
            <person name="Chen A."/>
            <person name="Palaniappan K."/>
            <person name="Land M."/>
            <person name="Hauser L."/>
            <person name="Chang Y.J."/>
            <person name="Jeffries C.D."/>
            <person name="Bristow J."/>
            <person name="Eisen J.A."/>
            <person name="Markowitz V."/>
            <person name="Hugenholtz P."/>
            <person name="Kyrpides N.C."/>
            <person name="Klenk H.P."/>
        </authorList>
    </citation>
    <scope>NUCLEOTIDE SEQUENCE [LARGE SCALE GENOMIC DNA]</scope>
    <source>
        <strain evidence="2">DSM 44728 / CIP 108903 / NRRL B-16338 / NBRC 102104 / LLR-40K-21</strain>
    </source>
</reference>
<evidence type="ECO:0000313" key="1">
    <source>
        <dbReference type="EMBL" id="ADD45056.1"/>
    </source>
</evidence>
<dbReference type="HOGENOM" id="CLU_1401713_0_0_11"/>